<evidence type="ECO:0000313" key="2">
    <source>
        <dbReference type="EMBL" id="VEL41143.1"/>
    </source>
</evidence>
<dbReference type="Proteomes" id="UP000784294">
    <property type="component" value="Unassembled WGS sequence"/>
</dbReference>
<dbReference type="AlphaFoldDB" id="A0A448XNR6"/>
<accession>A0A448XNR6</accession>
<name>A0A448XNR6_9PLAT</name>
<gene>
    <name evidence="2" type="ORF">PXEA_LOCUS34583</name>
</gene>
<feature type="signal peptide" evidence="1">
    <location>
        <begin position="1"/>
        <end position="35"/>
    </location>
</feature>
<protein>
    <submittedName>
        <fullName evidence="2">Uncharacterized protein</fullName>
    </submittedName>
</protein>
<proteinExistence type="predicted"/>
<keyword evidence="3" id="KW-1185">Reference proteome</keyword>
<reference evidence="2" key="1">
    <citation type="submission" date="2018-11" db="EMBL/GenBank/DDBJ databases">
        <authorList>
            <consortium name="Pathogen Informatics"/>
        </authorList>
    </citation>
    <scope>NUCLEOTIDE SEQUENCE</scope>
</reference>
<comment type="caution">
    <text evidence="2">The sequence shown here is derived from an EMBL/GenBank/DDBJ whole genome shotgun (WGS) entry which is preliminary data.</text>
</comment>
<feature type="chain" id="PRO_5019052376" evidence="1">
    <location>
        <begin position="36"/>
        <end position="81"/>
    </location>
</feature>
<dbReference type="EMBL" id="CAAALY010268064">
    <property type="protein sequence ID" value="VEL41143.1"/>
    <property type="molecule type" value="Genomic_DNA"/>
</dbReference>
<evidence type="ECO:0000313" key="3">
    <source>
        <dbReference type="Proteomes" id="UP000784294"/>
    </source>
</evidence>
<sequence length="81" mass="9265">MLSPSQLHKYRPLPVHTCKLHFVVMCNLLFGLTVAAESIDPEKDDETQLTVTPKNAEQRERLLTVLKPTFLFRSLDEVSVQ</sequence>
<organism evidence="2 3">
    <name type="scientific">Protopolystoma xenopodis</name>
    <dbReference type="NCBI Taxonomy" id="117903"/>
    <lineage>
        <taxon>Eukaryota</taxon>
        <taxon>Metazoa</taxon>
        <taxon>Spiralia</taxon>
        <taxon>Lophotrochozoa</taxon>
        <taxon>Platyhelminthes</taxon>
        <taxon>Monogenea</taxon>
        <taxon>Polyopisthocotylea</taxon>
        <taxon>Polystomatidea</taxon>
        <taxon>Polystomatidae</taxon>
        <taxon>Protopolystoma</taxon>
    </lineage>
</organism>
<keyword evidence="1" id="KW-0732">Signal</keyword>
<evidence type="ECO:0000256" key="1">
    <source>
        <dbReference type="SAM" id="SignalP"/>
    </source>
</evidence>